<dbReference type="Proteomes" id="UP000663064">
    <property type="component" value="Plasmid pHGLR1"/>
</dbReference>
<name>A0A871BKI6_HALGI</name>
<dbReference type="SMART" id="SM00710">
    <property type="entry name" value="PbH1"/>
    <property type="match status" value="5"/>
</dbReference>
<dbReference type="GeneID" id="59461114"/>
<dbReference type="PROSITE" id="PS51257">
    <property type="entry name" value="PROKAR_LIPOPROTEIN"/>
    <property type="match status" value="1"/>
</dbReference>
<dbReference type="AlphaFoldDB" id="A0A871BKI6"/>
<accession>A0A871BKI6</accession>
<dbReference type="InterPro" id="IPR006626">
    <property type="entry name" value="PbH1"/>
</dbReference>
<dbReference type="GO" id="GO:0016829">
    <property type="term" value="F:lyase activity"/>
    <property type="evidence" value="ECO:0007669"/>
    <property type="project" value="UniProtKB-KW"/>
</dbReference>
<dbReference type="InterPro" id="IPR011050">
    <property type="entry name" value="Pectin_lyase_fold/virulence"/>
</dbReference>
<geneLocation type="plasmid" evidence="1 2">
    <name>pHGLR1</name>
</geneLocation>
<dbReference type="RefSeq" id="WP_193493594.1">
    <property type="nucleotide sequence ID" value="NZ_CP063206.1"/>
</dbReference>
<dbReference type="EMBL" id="CP063206">
    <property type="protein sequence ID" value="QOS13591.1"/>
    <property type="molecule type" value="Genomic_DNA"/>
</dbReference>
<keyword evidence="1" id="KW-0614">Plasmid</keyword>
<evidence type="ECO:0000313" key="1">
    <source>
        <dbReference type="EMBL" id="QOS13591.1"/>
    </source>
</evidence>
<sequence length="532" mass="56812">MDRRAYLGVVGVAVASVAGCITRQEPTTPTPLPAPSPVPEIAEFERVNVVDDLGCDPTGEKPCISKLQQGLRDGVALEFPSGTYKFETRFGISDFERIALVGVGDASLVPPDGYNGYLVDVGEVNQFVMRGLDVDITARDTTAGLRVICRNAFEVDDVEFLGRGAHPDRDVAHALIAGLSEPTGRGLIRRFKAVQGSAIGHYKNGDGRGGIAIGPWSLGSIRIQDCHLEEFGNNGIYASRTPGDVEVVGGQYRNNNVASIRISGSGSFVDGATIEVDLNSYTGPLTQLDSQFNTRGIAIEQGPTEKPPGVEVRNCTIRIEETPRSKGGIYIFPTGRSVTIRDTSIQVNADNVPAVNRSVLEPQGRFEPAEAPHWVELDTVEISGRASGAAGVILYDSPGSVIRNCSIDQTGANRDGVYLTNSVSTTIDGGSVATTRYPYVVEVSGQTGSNTCLLQFESLPDVRQPRDGGGAFQSGASVVIEDSRYRVDRNGVISSDECVEIGDFSPPVDGDNTLAITDTRGGRLEWLRFVTQ</sequence>
<organism evidence="1 2">
    <name type="scientific">Haloferax gibbonsii</name>
    <dbReference type="NCBI Taxonomy" id="35746"/>
    <lineage>
        <taxon>Archaea</taxon>
        <taxon>Methanobacteriati</taxon>
        <taxon>Methanobacteriota</taxon>
        <taxon>Stenosarchaea group</taxon>
        <taxon>Halobacteria</taxon>
        <taxon>Halobacteriales</taxon>
        <taxon>Haloferacaceae</taxon>
        <taxon>Haloferax</taxon>
    </lineage>
</organism>
<dbReference type="SUPFAM" id="SSF51126">
    <property type="entry name" value="Pectin lyase-like"/>
    <property type="match status" value="1"/>
</dbReference>
<keyword evidence="1" id="KW-0456">Lyase</keyword>
<proteinExistence type="predicted"/>
<reference evidence="1" key="1">
    <citation type="journal article" date="2021" name="Front. Microbiol.">
        <title>Cellular and Genomic Properties of Haloferax gibbonsii LR2-5, the Host of Euryarchaeal Virus HFTV1.</title>
        <authorList>
            <person name="Tittes C."/>
            <person name="Schwarzer S."/>
            <person name="Pfeiffer F."/>
            <person name="Dyall-Smith M."/>
            <person name="Rodriguez-Franco M."/>
            <person name="Oksanen H.M."/>
            <person name="Quax T.E.F."/>
        </authorList>
    </citation>
    <scope>NUCLEOTIDE SEQUENCE</scope>
    <source>
        <strain evidence="1">LR2-5</strain>
    </source>
</reference>
<evidence type="ECO:0000313" key="2">
    <source>
        <dbReference type="Proteomes" id="UP000663064"/>
    </source>
</evidence>
<protein>
    <submittedName>
        <fullName evidence="1">Pectin lyase domain protein</fullName>
    </submittedName>
</protein>
<dbReference type="InterPro" id="IPR012334">
    <property type="entry name" value="Pectin_lyas_fold"/>
</dbReference>
<gene>
    <name evidence="1" type="ORF">HfgLR_21885</name>
</gene>
<dbReference type="Gene3D" id="2.160.20.10">
    <property type="entry name" value="Single-stranded right-handed beta-helix, Pectin lyase-like"/>
    <property type="match status" value="1"/>
</dbReference>